<dbReference type="InterPro" id="IPR006553">
    <property type="entry name" value="Leu-rich_rpt_Cys-con_subtyp"/>
</dbReference>
<dbReference type="OrthoDB" id="120976at2759"/>
<dbReference type="Pfam" id="PF13516">
    <property type="entry name" value="LRR_6"/>
    <property type="match status" value="10"/>
</dbReference>
<evidence type="ECO:0000256" key="3">
    <source>
        <dbReference type="ARBA" id="ARBA00022614"/>
    </source>
</evidence>
<keyword evidence="3" id="KW-0433">Leucine-rich repeat</keyword>
<dbReference type="FunFam" id="3.40.50.300:FF:000210">
    <property type="entry name" value="Si:dkey-16p6.1"/>
    <property type="match status" value="1"/>
</dbReference>
<dbReference type="PANTHER" id="PTHR24106">
    <property type="entry name" value="NACHT, LRR AND CARD DOMAINS-CONTAINING"/>
    <property type="match status" value="1"/>
</dbReference>
<dbReference type="GeneID" id="109060151"/>
<dbReference type="SMART" id="SM01288">
    <property type="entry name" value="FISNA"/>
    <property type="match status" value="1"/>
</dbReference>
<protein>
    <submittedName>
        <fullName evidence="9">LOW QUALITY PROTEIN: NACHT, LRR and PYD domains-containing protein 12</fullName>
    </submittedName>
</protein>
<name>A0A9Q9X698_CYPCA</name>
<proteinExistence type="predicted"/>
<organism evidence="9">
    <name type="scientific">Cyprinus carpio</name>
    <name type="common">Common carp</name>
    <dbReference type="NCBI Taxonomy" id="7962"/>
    <lineage>
        <taxon>Eukaryota</taxon>
        <taxon>Metazoa</taxon>
        <taxon>Chordata</taxon>
        <taxon>Craniata</taxon>
        <taxon>Vertebrata</taxon>
        <taxon>Euteleostomi</taxon>
        <taxon>Actinopterygii</taxon>
        <taxon>Neopterygii</taxon>
        <taxon>Teleostei</taxon>
        <taxon>Ostariophysi</taxon>
        <taxon>Cypriniformes</taxon>
        <taxon>Cyprinidae</taxon>
        <taxon>Cyprininae</taxon>
        <taxon>Cyprinus</taxon>
    </lineage>
</organism>
<dbReference type="CDD" id="cd00116">
    <property type="entry name" value="LRR_RI"/>
    <property type="match status" value="1"/>
</dbReference>
<dbReference type="KEGG" id="ccar:109060151"/>
<feature type="domain" description="FISNA" evidence="8">
    <location>
        <begin position="43"/>
        <end position="115"/>
    </location>
</feature>
<dbReference type="Pfam" id="PF14484">
    <property type="entry name" value="FISNA"/>
    <property type="match status" value="1"/>
</dbReference>
<dbReference type="GO" id="GO:0005524">
    <property type="term" value="F:ATP binding"/>
    <property type="evidence" value="ECO:0007669"/>
    <property type="project" value="UniProtKB-KW"/>
</dbReference>
<dbReference type="AlphaFoldDB" id="A0A9Q9X698"/>
<dbReference type="SMART" id="SM00368">
    <property type="entry name" value="LRR_RI"/>
    <property type="match status" value="13"/>
</dbReference>
<gene>
    <name evidence="9" type="primary">si:dkey-23k10.2</name>
</gene>
<dbReference type="SMR" id="A0A9Q9X698"/>
<evidence type="ECO:0000256" key="2">
    <source>
        <dbReference type="ARBA" id="ARBA00022490"/>
    </source>
</evidence>
<dbReference type="InterPro" id="IPR001611">
    <property type="entry name" value="Leu-rich_rpt"/>
</dbReference>
<dbReference type="Pfam" id="PF17779">
    <property type="entry name" value="WHD_NOD2"/>
    <property type="match status" value="1"/>
</dbReference>
<dbReference type="FunFam" id="3.80.10.10:FF:000782">
    <property type="entry name" value="Si:ch211-196h16.4"/>
    <property type="match status" value="1"/>
</dbReference>
<dbReference type="Proteomes" id="UP001155660">
    <property type="component" value="Chromosome B15"/>
</dbReference>
<reference evidence="9" key="1">
    <citation type="submission" date="2025-08" db="UniProtKB">
        <authorList>
            <consortium name="RefSeq"/>
        </authorList>
    </citation>
    <scope>IDENTIFICATION</scope>
    <source>
        <tissue evidence="9">Muscle</tissue>
    </source>
</reference>
<keyword evidence="5" id="KW-0547">Nucleotide-binding</keyword>
<dbReference type="Pfam" id="PF17776">
    <property type="entry name" value="NLRC4_HD2"/>
    <property type="match status" value="1"/>
</dbReference>
<dbReference type="InterPro" id="IPR051261">
    <property type="entry name" value="NLR"/>
</dbReference>
<comment type="subcellular location">
    <subcellularLocation>
        <location evidence="1">Cytoplasm</location>
    </subcellularLocation>
</comment>
<feature type="region of interest" description="Disordered" evidence="7">
    <location>
        <begin position="1"/>
        <end position="30"/>
    </location>
</feature>
<dbReference type="GO" id="GO:0005737">
    <property type="term" value="C:cytoplasm"/>
    <property type="evidence" value="ECO:0007669"/>
    <property type="project" value="UniProtKB-SubCell"/>
</dbReference>
<sequence>MDQLKVKKPSSEQQGRSASPCPSHASMRSDECAVSPLDKIQEEVQSNLRSRFQCLCEGISRQSDLIPLNEIYTELYITEGGSGEINNEHEIRWIETAFRRGTRDDTPINLNDIFKLLPGQDQPIRTVLTKGVAGIGETVSVQKFILVWAEGKANQDVHLIFSLPFRELNLLKKQTFNLQDLLQLLMGTKQLEFSPNECKIIFIFDGLDECRLSLDFNNSVRMCDVTESASVDVLLTNLIVGNLLPSALIWITSRPAEADLVPSKCVHRVTEVRGFNDPQKEEYFRKRISDQILSNRIISHLKSSRSLIIQMRTMHEKAYDKNIKDIDMVLKLGKLAFQQLEKRNLIFYKEDLKECGIDVQEASVYSGLCTQIFREESGLFQWRVYCFVHLSVQEHLAALYVYFSFVNQNINVIDQPSLLPNGLICVKQGSISISDLCQKVVRNALQSTSGHLDLFLRFFLGFSLESNQMLLRGLLTQIESSSDSKERIVNYIKRKIKENPSPEKSINLFHCLNKLNDHSLVEEIQHYLKSGSEKKTTLTPSQWSAMVFVLLTSGQKLDVFLKKYVWPHVLPDESLQRLQPVLEASRTANLGDDDLTRKSYTTIVSVLTSKTSCLRELNLAKSNVSDSGLKLLCDGLQNPQCLLETLKLEFCDVSDKGCNFLALALRSNPSHLKELDLSGNKITNSGLKILSADLQNPLCKLKKLWIRLCGVTSDGCASLALVLRSNHSYLRGLNLSGNTLGDSGIKKFAEGLENPHCKLEILRLRDCAVTDEGCAALASALRSNPSHLRELDLSGNKFGDTGLQRLSVDLENSDCNLETLRLDHCEFSNEGCAALGSALKSNPSHLRELDLGWNKLGDSGVQAIFYGLKDPNSKLEILRLRNCTIAEEGCAALASTLTSNPSHLRELNLSQNNLKSLWIYVLYCSLEMCECMLEILRLEYCGLTDEGCADLASALRSNPSHLRELDLYMNNLGDSGIQQFSAMINDPNYQLLKLKYGKHHY</sequence>
<dbReference type="InterPro" id="IPR007111">
    <property type="entry name" value="NACHT_NTPase"/>
</dbReference>
<evidence type="ECO:0000313" key="9">
    <source>
        <dbReference type="RefSeq" id="XP_042596008.1"/>
    </source>
</evidence>
<evidence type="ECO:0000256" key="1">
    <source>
        <dbReference type="ARBA" id="ARBA00004496"/>
    </source>
</evidence>
<evidence type="ECO:0000256" key="6">
    <source>
        <dbReference type="ARBA" id="ARBA00022840"/>
    </source>
</evidence>
<keyword evidence="2" id="KW-0963">Cytoplasm</keyword>
<accession>A0A9Q9X698</accession>
<dbReference type="InterPro" id="IPR041267">
    <property type="entry name" value="NLRP_HD2"/>
</dbReference>
<dbReference type="SMART" id="SM00367">
    <property type="entry name" value="LRR_CC"/>
    <property type="match status" value="9"/>
</dbReference>
<dbReference type="PROSITE" id="PS51450">
    <property type="entry name" value="LRR"/>
    <property type="match status" value="2"/>
</dbReference>
<dbReference type="InterPro" id="IPR029495">
    <property type="entry name" value="NACHT-assoc"/>
</dbReference>
<evidence type="ECO:0000256" key="5">
    <source>
        <dbReference type="ARBA" id="ARBA00022741"/>
    </source>
</evidence>
<keyword evidence="4" id="KW-0677">Repeat</keyword>
<keyword evidence="6" id="KW-0067">ATP-binding</keyword>
<dbReference type="Pfam" id="PF05729">
    <property type="entry name" value="NACHT"/>
    <property type="match status" value="1"/>
</dbReference>
<dbReference type="InterPro" id="IPR041075">
    <property type="entry name" value="NOD1/2_WH"/>
</dbReference>
<dbReference type="RefSeq" id="XP_042596008.1">
    <property type="nucleotide sequence ID" value="XM_042740074.1"/>
</dbReference>
<evidence type="ECO:0000256" key="7">
    <source>
        <dbReference type="SAM" id="MobiDB-lite"/>
    </source>
</evidence>
<evidence type="ECO:0000259" key="8">
    <source>
        <dbReference type="SMART" id="SM01288"/>
    </source>
</evidence>
<evidence type="ECO:0000256" key="4">
    <source>
        <dbReference type="ARBA" id="ARBA00022737"/>
    </source>
</evidence>